<dbReference type="PANTHER" id="PTHR10828:SF38">
    <property type="entry name" value="ARSENICAL-RESISTANCE PROTEIN 2-RELATED"/>
    <property type="match status" value="1"/>
</dbReference>
<dbReference type="PROSITE" id="PS50206">
    <property type="entry name" value="RHODANESE_3"/>
    <property type="match status" value="1"/>
</dbReference>
<evidence type="ECO:0000313" key="3">
    <source>
        <dbReference type="Proteomes" id="UP000318582"/>
    </source>
</evidence>
<dbReference type="InterPro" id="IPR001763">
    <property type="entry name" value="Rhodanese-like_dom"/>
</dbReference>
<dbReference type="AlphaFoldDB" id="A0A507EE40"/>
<protein>
    <recommendedName>
        <fullName evidence="1">Rhodanese domain-containing protein</fullName>
    </recommendedName>
</protein>
<dbReference type="GO" id="GO:0004725">
    <property type="term" value="F:protein tyrosine phosphatase activity"/>
    <property type="evidence" value="ECO:0007669"/>
    <property type="project" value="TreeGrafter"/>
</dbReference>
<dbReference type="SUPFAM" id="SSF52821">
    <property type="entry name" value="Rhodanese/Cell cycle control phosphatase"/>
    <property type="match status" value="1"/>
</dbReference>
<name>A0A507EE40_9FUNG</name>
<feature type="domain" description="Rhodanese" evidence="1">
    <location>
        <begin position="31"/>
        <end position="135"/>
    </location>
</feature>
<dbReference type="Proteomes" id="UP000318582">
    <property type="component" value="Unassembled WGS sequence"/>
</dbReference>
<dbReference type="InterPro" id="IPR036873">
    <property type="entry name" value="Rhodanese-like_dom_sf"/>
</dbReference>
<evidence type="ECO:0000259" key="1">
    <source>
        <dbReference type="PROSITE" id="PS50206"/>
    </source>
</evidence>
<proteinExistence type="predicted"/>
<dbReference type="GO" id="GO:0005737">
    <property type="term" value="C:cytoplasm"/>
    <property type="evidence" value="ECO:0007669"/>
    <property type="project" value="TreeGrafter"/>
</dbReference>
<dbReference type="STRING" id="109895.A0A507EE40"/>
<dbReference type="Gene3D" id="3.40.250.10">
    <property type="entry name" value="Rhodanese-like domain"/>
    <property type="match status" value="1"/>
</dbReference>
<gene>
    <name evidence="2" type="ORF">PhCBS80983_g00607</name>
</gene>
<evidence type="ECO:0000313" key="2">
    <source>
        <dbReference type="EMBL" id="TPX62131.1"/>
    </source>
</evidence>
<dbReference type="SMART" id="SM00450">
    <property type="entry name" value="RHOD"/>
    <property type="match status" value="1"/>
</dbReference>
<dbReference type="OrthoDB" id="102559at2759"/>
<dbReference type="PANTHER" id="PTHR10828">
    <property type="entry name" value="M-PHASE INDUCER PHOSPHATASE DUAL SPECIFICITY PHOSPHATASE CDC25"/>
    <property type="match status" value="1"/>
</dbReference>
<dbReference type="EMBL" id="QEAQ01000004">
    <property type="protein sequence ID" value="TPX62131.1"/>
    <property type="molecule type" value="Genomic_DNA"/>
</dbReference>
<dbReference type="GO" id="GO:0005634">
    <property type="term" value="C:nucleus"/>
    <property type="evidence" value="ECO:0007669"/>
    <property type="project" value="TreeGrafter"/>
</dbReference>
<comment type="caution">
    <text evidence="2">The sequence shown here is derived from an EMBL/GenBank/DDBJ whole genome shotgun (WGS) entry which is preliminary data.</text>
</comment>
<reference evidence="2 3" key="1">
    <citation type="journal article" date="2019" name="Sci. Rep.">
        <title>Comparative genomics of chytrid fungi reveal insights into the obligate biotrophic and pathogenic lifestyle of Synchytrium endobioticum.</title>
        <authorList>
            <person name="van de Vossenberg B.T.L.H."/>
            <person name="Warris S."/>
            <person name="Nguyen H.D.T."/>
            <person name="van Gent-Pelzer M.P.E."/>
            <person name="Joly D.L."/>
            <person name="van de Geest H.C."/>
            <person name="Bonants P.J.M."/>
            <person name="Smith D.S."/>
            <person name="Levesque C.A."/>
            <person name="van der Lee T.A.J."/>
        </authorList>
    </citation>
    <scope>NUCLEOTIDE SEQUENCE [LARGE SCALE GENOMIC DNA]</scope>
    <source>
        <strain evidence="2 3">CBS 809.83</strain>
    </source>
</reference>
<organism evidence="2 3">
    <name type="scientific">Powellomyces hirtus</name>
    <dbReference type="NCBI Taxonomy" id="109895"/>
    <lineage>
        <taxon>Eukaryota</taxon>
        <taxon>Fungi</taxon>
        <taxon>Fungi incertae sedis</taxon>
        <taxon>Chytridiomycota</taxon>
        <taxon>Chytridiomycota incertae sedis</taxon>
        <taxon>Chytridiomycetes</taxon>
        <taxon>Spizellomycetales</taxon>
        <taxon>Powellomycetaceae</taxon>
        <taxon>Powellomyces</taxon>
    </lineage>
</organism>
<dbReference type="Pfam" id="PF00581">
    <property type="entry name" value="Rhodanese"/>
    <property type="match status" value="1"/>
</dbReference>
<keyword evidence="3" id="KW-1185">Reference proteome</keyword>
<sequence length="152" mass="16810">MSTESVSEPTFIEPSTLVTLLQDPSKKPGIDYVIVDVRGDDFANGNIRGAINVPSHELLNNPGDLVKKLEGVKEVVFHCALSQVRGPKCAKKFSEALALREPLVGDVPGNGATLQPTPKVYILRGGFENWQSGVERRALIEKYNEEYWKNPY</sequence>
<accession>A0A507EE40</accession>